<dbReference type="PANTHER" id="PTHR43155">
    <property type="entry name" value="CYCLIC DI-GMP PHOSPHODIESTERASE PA4108-RELATED"/>
    <property type="match status" value="1"/>
</dbReference>
<sequence>MNSLKIKILGITILITIAAVTVATWHNVQTQSLMVKQMVGQNSRILARTIHNSLTSAMLSGRNQDVIVALQKIATEPTVHEPRIFDQSGRILFSANETEIGRTVPVIDLITFRNNPSDFGLAETDGTHFVTTLPIRNTAECRQCHPAEKELLGIFSAHLGLESLLSLQQQGKQASFFTSVSLLLVMIICLVGFVLYYVDTPIRKLTAAMTHLEQGNFDAASTSIHSSREMALLSNKFNRMVEGLKHLLNTTVLSERERAADQEKLRHKDKIDSMHMTLEERLNEIENLNSTLEERVHEVEDANFRISDLAANLEDRNTTLAKAVNRLSTLYEMGLVINSTMELKNLFHLLLEKALESLHADVGYILLYDKVNNTLRIGDVIGVPIGFFDPEMSIKLIQGGVSHWVIENREPLLIKRIEDAREFSRMSKLGFARDTVICAPLFTQDEVIGTITIANRRDESLFYEEDLEILSTIAAQASVAIKNARLYEEQQSTYLSTVQALVSAIEASDPYTRGHSERVTRYSVALAHKLNLNESAFRDLEQAAILHDIGKIGIDDSLLHKVETLSLDDVDRLRQHPLIGMRILEPIHFMARVREVIGQHHERFDGSGYPLGITGQHLLLESRILAVADSFDAMTSDRPYRNAMPTSVAISEIEANSGTQFDPEVAKAFVELVKTNQL</sequence>
<dbReference type="Proteomes" id="UP000184171">
    <property type="component" value="Unassembled WGS sequence"/>
</dbReference>
<evidence type="ECO:0000259" key="3">
    <source>
        <dbReference type="PROSITE" id="PS50885"/>
    </source>
</evidence>
<feature type="coiled-coil region" evidence="1">
    <location>
        <begin position="275"/>
        <end position="302"/>
    </location>
</feature>
<dbReference type="SUPFAM" id="SSF109604">
    <property type="entry name" value="HD-domain/PDEase-like"/>
    <property type="match status" value="1"/>
</dbReference>
<feature type="transmembrane region" description="Helical" evidence="2">
    <location>
        <begin position="176"/>
        <end position="198"/>
    </location>
</feature>
<proteinExistence type="predicted"/>
<keyword evidence="2" id="KW-1133">Transmembrane helix</keyword>
<dbReference type="Gene3D" id="1.10.3210.10">
    <property type="entry name" value="Hypothetical protein af1432"/>
    <property type="match status" value="1"/>
</dbReference>
<dbReference type="InterPro" id="IPR029016">
    <property type="entry name" value="GAF-like_dom_sf"/>
</dbReference>
<dbReference type="Gene3D" id="3.30.450.40">
    <property type="match status" value="1"/>
</dbReference>
<dbReference type="GO" id="GO:0007165">
    <property type="term" value="P:signal transduction"/>
    <property type="evidence" value="ECO:0007669"/>
    <property type="project" value="InterPro"/>
</dbReference>
<evidence type="ECO:0000313" key="6">
    <source>
        <dbReference type="Proteomes" id="UP000184171"/>
    </source>
</evidence>
<organism evidence="5 6">
    <name type="scientific">Malonomonas rubra DSM 5091</name>
    <dbReference type="NCBI Taxonomy" id="1122189"/>
    <lineage>
        <taxon>Bacteria</taxon>
        <taxon>Pseudomonadati</taxon>
        <taxon>Thermodesulfobacteriota</taxon>
        <taxon>Desulfuromonadia</taxon>
        <taxon>Desulfuromonadales</taxon>
        <taxon>Geopsychrobacteraceae</taxon>
        <taxon>Malonomonas</taxon>
    </lineage>
</organism>
<dbReference type="CDD" id="cd06225">
    <property type="entry name" value="HAMP"/>
    <property type="match status" value="1"/>
</dbReference>
<dbReference type="AlphaFoldDB" id="A0A1M6CE44"/>
<evidence type="ECO:0000256" key="1">
    <source>
        <dbReference type="SAM" id="Coils"/>
    </source>
</evidence>
<dbReference type="Pfam" id="PF00672">
    <property type="entry name" value="HAMP"/>
    <property type="match status" value="1"/>
</dbReference>
<dbReference type="PANTHER" id="PTHR43155:SF2">
    <property type="entry name" value="CYCLIC DI-GMP PHOSPHODIESTERASE PA4108"/>
    <property type="match status" value="1"/>
</dbReference>
<dbReference type="Gene3D" id="3.30.450.290">
    <property type="match status" value="1"/>
</dbReference>
<feature type="transmembrane region" description="Helical" evidence="2">
    <location>
        <begin position="6"/>
        <end position="28"/>
    </location>
</feature>
<keyword evidence="2" id="KW-0812">Transmembrane</keyword>
<dbReference type="InterPro" id="IPR003660">
    <property type="entry name" value="HAMP_dom"/>
</dbReference>
<dbReference type="Pfam" id="PF13185">
    <property type="entry name" value="GAF_2"/>
    <property type="match status" value="1"/>
</dbReference>
<dbReference type="SUPFAM" id="SSF158472">
    <property type="entry name" value="HAMP domain-like"/>
    <property type="match status" value="1"/>
</dbReference>
<keyword evidence="6" id="KW-1185">Reference proteome</keyword>
<dbReference type="Gene3D" id="6.10.340.10">
    <property type="match status" value="1"/>
</dbReference>
<dbReference type="InterPro" id="IPR037522">
    <property type="entry name" value="HD_GYP_dom"/>
</dbReference>
<keyword evidence="1" id="KW-0175">Coiled coil</keyword>
<feature type="domain" description="HAMP" evidence="3">
    <location>
        <begin position="196"/>
        <end position="249"/>
    </location>
</feature>
<dbReference type="PROSITE" id="PS50885">
    <property type="entry name" value="HAMP"/>
    <property type="match status" value="1"/>
</dbReference>
<dbReference type="Pfam" id="PF13487">
    <property type="entry name" value="HD_5"/>
    <property type="match status" value="1"/>
</dbReference>
<feature type="domain" description="HD-GYP" evidence="4">
    <location>
        <begin position="490"/>
        <end position="678"/>
    </location>
</feature>
<dbReference type="InterPro" id="IPR006675">
    <property type="entry name" value="HDIG_dom"/>
</dbReference>
<dbReference type="SMART" id="SM00304">
    <property type="entry name" value="HAMP"/>
    <property type="match status" value="1"/>
</dbReference>
<protein>
    <submittedName>
        <fullName evidence="5">HDIG domain-containing protein</fullName>
    </submittedName>
</protein>
<reference evidence="5 6" key="1">
    <citation type="submission" date="2016-11" db="EMBL/GenBank/DDBJ databases">
        <authorList>
            <person name="Jaros S."/>
            <person name="Januszkiewicz K."/>
            <person name="Wedrychowicz H."/>
        </authorList>
    </citation>
    <scope>NUCLEOTIDE SEQUENCE [LARGE SCALE GENOMIC DNA]</scope>
    <source>
        <strain evidence="5 6">DSM 5091</strain>
    </source>
</reference>
<dbReference type="EMBL" id="FQZT01000001">
    <property type="protein sequence ID" value="SHI59272.1"/>
    <property type="molecule type" value="Genomic_DNA"/>
</dbReference>
<accession>A0A1M6CE44</accession>
<dbReference type="SMART" id="SM00065">
    <property type="entry name" value="GAF"/>
    <property type="match status" value="1"/>
</dbReference>
<dbReference type="InterPro" id="IPR003607">
    <property type="entry name" value="HD/PDEase_dom"/>
</dbReference>
<dbReference type="CDD" id="cd00077">
    <property type="entry name" value="HDc"/>
    <property type="match status" value="1"/>
</dbReference>
<dbReference type="PROSITE" id="PS51832">
    <property type="entry name" value="HD_GYP"/>
    <property type="match status" value="1"/>
</dbReference>
<dbReference type="GO" id="GO:0016020">
    <property type="term" value="C:membrane"/>
    <property type="evidence" value="ECO:0007669"/>
    <property type="project" value="InterPro"/>
</dbReference>
<dbReference type="SUPFAM" id="SSF55781">
    <property type="entry name" value="GAF domain-like"/>
    <property type="match status" value="1"/>
</dbReference>
<evidence type="ECO:0000313" key="5">
    <source>
        <dbReference type="EMBL" id="SHI59272.1"/>
    </source>
</evidence>
<dbReference type="SMART" id="SM00471">
    <property type="entry name" value="HDc"/>
    <property type="match status" value="1"/>
</dbReference>
<dbReference type="STRING" id="1122189.SAMN02745165_00498"/>
<dbReference type="RefSeq" id="WP_072905177.1">
    <property type="nucleotide sequence ID" value="NZ_FQZT01000001.1"/>
</dbReference>
<gene>
    <name evidence="5" type="ORF">SAMN02745165_00498</name>
</gene>
<keyword evidence="2" id="KW-0472">Membrane</keyword>
<evidence type="ECO:0000259" key="4">
    <source>
        <dbReference type="PROSITE" id="PS51832"/>
    </source>
</evidence>
<dbReference type="OrthoDB" id="9769359at2"/>
<evidence type="ECO:0000256" key="2">
    <source>
        <dbReference type="SAM" id="Phobius"/>
    </source>
</evidence>
<dbReference type="NCBIfam" id="TIGR00277">
    <property type="entry name" value="HDIG"/>
    <property type="match status" value="1"/>
</dbReference>
<name>A0A1M6CE44_MALRU</name>
<dbReference type="InterPro" id="IPR003018">
    <property type="entry name" value="GAF"/>
</dbReference>